<organism evidence="2 3">
    <name type="scientific">Alkalicoccobacillus murimartini</name>
    <dbReference type="NCBI Taxonomy" id="171685"/>
    <lineage>
        <taxon>Bacteria</taxon>
        <taxon>Bacillati</taxon>
        <taxon>Bacillota</taxon>
        <taxon>Bacilli</taxon>
        <taxon>Bacillales</taxon>
        <taxon>Bacillaceae</taxon>
        <taxon>Alkalicoccobacillus</taxon>
    </lineage>
</organism>
<dbReference type="Proteomes" id="UP001225034">
    <property type="component" value="Unassembled WGS sequence"/>
</dbReference>
<dbReference type="InterPro" id="IPR024775">
    <property type="entry name" value="DinB-like"/>
</dbReference>
<gene>
    <name evidence="2" type="ORF">J2S05_003392</name>
</gene>
<name>A0ABT9YL51_9BACI</name>
<sequence>MNTIDLIIMNFNEVRRRSIKLWNEIPLNYIDWKPDEEAMTCSEMILHVLESEHIYHQILLAKGTANFSGEFRNPFADKQFNSVKEELEFAKPYREDFINYIRDLNQEDLDEVKIDRSDAGYIRTLGDMLLRIAYHESVHTGQLLDYMRTMNIDRPKIWD</sequence>
<dbReference type="EMBL" id="JAUSUA010000006">
    <property type="protein sequence ID" value="MDQ0208580.1"/>
    <property type="molecule type" value="Genomic_DNA"/>
</dbReference>
<dbReference type="RefSeq" id="WP_306984753.1">
    <property type="nucleotide sequence ID" value="NZ_JAUSUA010000006.1"/>
</dbReference>
<keyword evidence="3" id="KW-1185">Reference proteome</keyword>
<dbReference type="SUPFAM" id="SSF109854">
    <property type="entry name" value="DinB/YfiT-like putative metalloenzymes"/>
    <property type="match status" value="1"/>
</dbReference>
<evidence type="ECO:0000313" key="2">
    <source>
        <dbReference type="EMBL" id="MDQ0208580.1"/>
    </source>
</evidence>
<comment type="caution">
    <text evidence="2">The sequence shown here is derived from an EMBL/GenBank/DDBJ whole genome shotgun (WGS) entry which is preliminary data.</text>
</comment>
<protein>
    <submittedName>
        <fullName evidence="2">Damage-inducible protein DinB</fullName>
    </submittedName>
</protein>
<reference evidence="2 3" key="1">
    <citation type="submission" date="2023-07" db="EMBL/GenBank/DDBJ databases">
        <title>Genomic Encyclopedia of Type Strains, Phase IV (KMG-IV): sequencing the most valuable type-strain genomes for metagenomic binning, comparative biology and taxonomic classification.</title>
        <authorList>
            <person name="Goeker M."/>
        </authorList>
    </citation>
    <scope>NUCLEOTIDE SEQUENCE [LARGE SCALE GENOMIC DNA]</scope>
    <source>
        <strain evidence="2 3">DSM 19154</strain>
    </source>
</reference>
<dbReference type="Pfam" id="PF12867">
    <property type="entry name" value="DinB_2"/>
    <property type="match status" value="1"/>
</dbReference>
<accession>A0ABT9YL51</accession>
<evidence type="ECO:0000313" key="3">
    <source>
        <dbReference type="Proteomes" id="UP001225034"/>
    </source>
</evidence>
<evidence type="ECO:0000259" key="1">
    <source>
        <dbReference type="Pfam" id="PF12867"/>
    </source>
</evidence>
<proteinExistence type="predicted"/>
<feature type="domain" description="DinB-like" evidence="1">
    <location>
        <begin position="11"/>
        <end position="143"/>
    </location>
</feature>
<dbReference type="Gene3D" id="1.20.120.450">
    <property type="entry name" value="dinb family like domain"/>
    <property type="match status" value="1"/>
</dbReference>
<dbReference type="InterPro" id="IPR034660">
    <property type="entry name" value="DinB/YfiT-like"/>
</dbReference>